<dbReference type="Proteomes" id="UP000277204">
    <property type="component" value="Unassembled WGS sequence"/>
</dbReference>
<accession>A0A183MNL3</accession>
<dbReference type="EMBL" id="UZAI01017426">
    <property type="protein sequence ID" value="VDP24478.1"/>
    <property type="molecule type" value="Genomic_DNA"/>
</dbReference>
<dbReference type="PANTHER" id="PTHR47027">
    <property type="entry name" value="REVERSE TRANSCRIPTASE DOMAIN-CONTAINING PROTEIN"/>
    <property type="match status" value="1"/>
</dbReference>
<proteinExistence type="predicted"/>
<dbReference type="InterPro" id="IPR045609">
    <property type="entry name" value="DUF6451"/>
</dbReference>
<evidence type="ECO:0000313" key="2">
    <source>
        <dbReference type="Proteomes" id="UP000277204"/>
    </source>
</evidence>
<dbReference type="AlphaFoldDB" id="A0A183MNL3"/>
<organism evidence="1 2">
    <name type="scientific">Schistosoma margrebowiei</name>
    <dbReference type="NCBI Taxonomy" id="48269"/>
    <lineage>
        <taxon>Eukaryota</taxon>
        <taxon>Metazoa</taxon>
        <taxon>Spiralia</taxon>
        <taxon>Lophotrochozoa</taxon>
        <taxon>Platyhelminthes</taxon>
        <taxon>Trematoda</taxon>
        <taxon>Digenea</taxon>
        <taxon>Strigeidida</taxon>
        <taxon>Schistosomatoidea</taxon>
        <taxon>Schistosomatidae</taxon>
        <taxon>Schistosoma</taxon>
    </lineage>
</organism>
<gene>
    <name evidence="1" type="ORF">SMRZ_LOCUS17638</name>
</gene>
<reference evidence="1 2" key="1">
    <citation type="submission" date="2018-11" db="EMBL/GenBank/DDBJ databases">
        <authorList>
            <consortium name="Pathogen Informatics"/>
        </authorList>
    </citation>
    <scope>NUCLEOTIDE SEQUENCE [LARGE SCALE GENOMIC DNA]</scope>
    <source>
        <strain evidence="1 2">Zambia</strain>
    </source>
</reference>
<dbReference type="Pfam" id="PF20049">
    <property type="entry name" value="DUF6451"/>
    <property type="match status" value="1"/>
</dbReference>
<dbReference type="PANTHER" id="PTHR47027:SF25">
    <property type="entry name" value="REVERSE TRANSCRIPTASE DOMAIN-CONTAINING PROTEIN"/>
    <property type="match status" value="1"/>
</dbReference>
<protein>
    <submittedName>
        <fullName evidence="1">Uncharacterized protein</fullName>
    </submittedName>
</protein>
<keyword evidence="2" id="KW-1185">Reference proteome</keyword>
<sequence>MQMKTTCIATASASVGLNIHKEKSKILKYNAENINPIALDAETLEDVETFKYLGSIVVEQGGSDADIKATIGKARVALLQVKNICNSKKLSTIIKVTIFDMNIKTVLLNRAEM</sequence>
<evidence type="ECO:0000313" key="1">
    <source>
        <dbReference type="EMBL" id="VDP24478.1"/>
    </source>
</evidence>
<name>A0A183MNL3_9TREM</name>